<proteinExistence type="predicted"/>
<reference evidence="1 2" key="1">
    <citation type="submission" date="2019-08" db="EMBL/GenBank/DDBJ databases">
        <title>Microbe sample from Colwellia echini.</title>
        <authorList>
            <person name="Christiansen L."/>
            <person name="Pathiraja D."/>
            <person name="Schultz-Johansen M."/>
            <person name="Choi I.-G."/>
            <person name="Stougaard P."/>
        </authorList>
    </citation>
    <scope>NUCLEOTIDE SEQUENCE [LARGE SCALE GENOMIC DNA]</scope>
    <source>
        <strain evidence="1 2">A3</strain>
    </source>
</reference>
<evidence type="ECO:0000313" key="1">
    <source>
        <dbReference type="EMBL" id="TYK64947.1"/>
    </source>
</evidence>
<dbReference type="RefSeq" id="WP_101342693.1">
    <property type="nucleotide sequence ID" value="NZ_PJAI02000016.1"/>
</dbReference>
<accession>A0ABY3MV28</accession>
<keyword evidence="2" id="KW-1185">Reference proteome</keyword>
<comment type="caution">
    <text evidence="1">The sequence shown here is derived from an EMBL/GenBank/DDBJ whole genome shotgun (WGS) entry which is preliminary data.</text>
</comment>
<gene>
    <name evidence="1" type="ORF">CWS31_013375</name>
</gene>
<sequence length="124" mass="14279">MIHFSFIPLEELNSAVLNSLEDRYELEDVLTFETADELKIFVALLGAELSESPFQNLEEVDSSWLINRVLKSFSETEFESFYQEWIASTGRDNNMDEYGQLICFNSFVGKLNQATHKVVLQNSI</sequence>
<name>A0ABY3MV28_9GAMM</name>
<protein>
    <submittedName>
        <fullName evidence="1">Uncharacterized protein</fullName>
    </submittedName>
</protein>
<evidence type="ECO:0000313" key="2">
    <source>
        <dbReference type="Proteomes" id="UP000815846"/>
    </source>
</evidence>
<organism evidence="1 2">
    <name type="scientific">Colwellia echini</name>
    <dbReference type="NCBI Taxonomy" id="1982103"/>
    <lineage>
        <taxon>Bacteria</taxon>
        <taxon>Pseudomonadati</taxon>
        <taxon>Pseudomonadota</taxon>
        <taxon>Gammaproteobacteria</taxon>
        <taxon>Alteromonadales</taxon>
        <taxon>Colwelliaceae</taxon>
        <taxon>Colwellia</taxon>
    </lineage>
</organism>
<dbReference type="EMBL" id="PJAI02000016">
    <property type="protein sequence ID" value="TYK64947.1"/>
    <property type="molecule type" value="Genomic_DNA"/>
</dbReference>
<dbReference type="Proteomes" id="UP000815846">
    <property type="component" value="Unassembled WGS sequence"/>
</dbReference>